<dbReference type="OrthoDB" id="9783110at2"/>
<dbReference type="Pfam" id="PF13677">
    <property type="entry name" value="MotB_plug"/>
    <property type="match status" value="1"/>
</dbReference>
<dbReference type="PANTHER" id="PTHR30329:SF21">
    <property type="entry name" value="LIPOPROTEIN YIAD-RELATED"/>
    <property type="match status" value="1"/>
</dbReference>
<keyword evidence="3" id="KW-1003">Cell membrane</keyword>
<dbReference type="InterPro" id="IPR025713">
    <property type="entry name" value="MotB-like_N_dom"/>
</dbReference>
<dbReference type="InterPro" id="IPR036737">
    <property type="entry name" value="OmpA-like_sf"/>
</dbReference>
<dbReference type="AlphaFoldDB" id="A0A1M7RUI8"/>
<gene>
    <name evidence="10" type="ORF">SAMN02745728_00187</name>
</gene>
<organism evidence="10 11">
    <name type="scientific">Desulfovibrio litoralis DSM 11393</name>
    <dbReference type="NCBI Taxonomy" id="1121455"/>
    <lineage>
        <taxon>Bacteria</taxon>
        <taxon>Pseudomonadati</taxon>
        <taxon>Thermodesulfobacteriota</taxon>
        <taxon>Desulfovibrionia</taxon>
        <taxon>Desulfovibrionales</taxon>
        <taxon>Desulfovibrionaceae</taxon>
        <taxon>Desulfovibrio</taxon>
    </lineage>
</organism>
<evidence type="ECO:0000256" key="3">
    <source>
        <dbReference type="ARBA" id="ARBA00022475"/>
    </source>
</evidence>
<dbReference type="Proteomes" id="UP000186469">
    <property type="component" value="Unassembled WGS sequence"/>
</dbReference>
<evidence type="ECO:0000256" key="8">
    <source>
        <dbReference type="SAM" id="Phobius"/>
    </source>
</evidence>
<protein>
    <submittedName>
        <fullName evidence="10">Chemotaxis protein MotB</fullName>
    </submittedName>
</protein>
<evidence type="ECO:0000256" key="7">
    <source>
        <dbReference type="PROSITE-ProRule" id="PRU00473"/>
    </source>
</evidence>
<proteinExistence type="inferred from homology"/>
<dbReference type="SUPFAM" id="SSF103088">
    <property type="entry name" value="OmpA-like"/>
    <property type="match status" value="1"/>
</dbReference>
<evidence type="ECO:0000313" key="11">
    <source>
        <dbReference type="Proteomes" id="UP000186469"/>
    </source>
</evidence>
<dbReference type="Gene3D" id="3.30.1330.60">
    <property type="entry name" value="OmpA-like domain"/>
    <property type="match status" value="1"/>
</dbReference>
<dbReference type="PROSITE" id="PS51123">
    <property type="entry name" value="OMPA_2"/>
    <property type="match status" value="1"/>
</dbReference>
<dbReference type="InterPro" id="IPR006665">
    <property type="entry name" value="OmpA-like"/>
</dbReference>
<evidence type="ECO:0000256" key="6">
    <source>
        <dbReference type="ARBA" id="ARBA00023136"/>
    </source>
</evidence>
<evidence type="ECO:0000313" key="10">
    <source>
        <dbReference type="EMBL" id="SHN49935.1"/>
    </source>
</evidence>
<name>A0A1M7RUI8_9BACT</name>
<evidence type="ECO:0000256" key="5">
    <source>
        <dbReference type="ARBA" id="ARBA00022989"/>
    </source>
</evidence>
<keyword evidence="6 7" id="KW-0472">Membrane</keyword>
<keyword evidence="4 8" id="KW-0812">Transmembrane</keyword>
<accession>A0A1M7RUI8</accession>
<reference evidence="10 11" key="1">
    <citation type="submission" date="2016-12" db="EMBL/GenBank/DDBJ databases">
        <authorList>
            <person name="Song W.-J."/>
            <person name="Kurnit D.M."/>
        </authorList>
    </citation>
    <scope>NUCLEOTIDE SEQUENCE [LARGE SCALE GENOMIC DNA]</scope>
    <source>
        <strain evidence="10 11">DSM 11393</strain>
    </source>
</reference>
<dbReference type="GO" id="GO:0005886">
    <property type="term" value="C:plasma membrane"/>
    <property type="evidence" value="ECO:0007669"/>
    <property type="project" value="UniProtKB-SubCell"/>
</dbReference>
<evidence type="ECO:0000256" key="2">
    <source>
        <dbReference type="ARBA" id="ARBA00008914"/>
    </source>
</evidence>
<sequence>MGGGSWKVAYADFVTAMMAFFLLMWILNMVPPETKQILAQYFTADYKLSDEQGRAPMPGEGVSPISSLTIGGDKADAENLQAISNELQKSLLLAEEADAQKSVGLTRSDAGVLLRVAGDVMFKPNSVVFSQAGMQVLDEVAKILKNRNIYVVVRGHADSSETGLPYFPSRWELSAARATVAVRYLVDKGVDPSRVRSVAYADTVPLVPSFGPNDPASAKNRRVEFYFHKPDSLSLTLGY</sequence>
<keyword evidence="11" id="KW-1185">Reference proteome</keyword>
<dbReference type="EMBL" id="FRDI01000002">
    <property type="protein sequence ID" value="SHN49935.1"/>
    <property type="molecule type" value="Genomic_DNA"/>
</dbReference>
<evidence type="ECO:0000259" key="9">
    <source>
        <dbReference type="PROSITE" id="PS51123"/>
    </source>
</evidence>
<comment type="similarity">
    <text evidence="2">Belongs to the MotB family.</text>
</comment>
<dbReference type="InterPro" id="IPR050330">
    <property type="entry name" value="Bact_OuterMem_StrucFunc"/>
</dbReference>
<feature type="transmembrane region" description="Helical" evidence="8">
    <location>
        <begin position="6"/>
        <end position="27"/>
    </location>
</feature>
<dbReference type="Pfam" id="PF00691">
    <property type="entry name" value="OmpA"/>
    <property type="match status" value="1"/>
</dbReference>
<comment type="subcellular location">
    <subcellularLocation>
        <location evidence="1">Cell membrane</location>
        <topology evidence="1">Single-pass membrane protein</topology>
    </subcellularLocation>
</comment>
<evidence type="ECO:0000256" key="4">
    <source>
        <dbReference type="ARBA" id="ARBA00022692"/>
    </source>
</evidence>
<evidence type="ECO:0000256" key="1">
    <source>
        <dbReference type="ARBA" id="ARBA00004162"/>
    </source>
</evidence>
<dbReference type="STRING" id="1121455.SAMN02745728_00187"/>
<dbReference type="CDD" id="cd07185">
    <property type="entry name" value="OmpA_C-like"/>
    <property type="match status" value="1"/>
</dbReference>
<keyword evidence="5 8" id="KW-1133">Transmembrane helix</keyword>
<feature type="domain" description="OmpA-like" evidence="9">
    <location>
        <begin position="109"/>
        <end position="231"/>
    </location>
</feature>
<dbReference type="PANTHER" id="PTHR30329">
    <property type="entry name" value="STATOR ELEMENT OF FLAGELLAR MOTOR COMPLEX"/>
    <property type="match status" value="1"/>
</dbReference>
<dbReference type="RefSeq" id="WP_072695564.1">
    <property type="nucleotide sequence ID" value="NZ_FRDI01000002.1"/>
</dbReference>